<evidence type="ECO:0000313" key="5">
    <source>
        <dbReference type="Proteomes" id="UP001224682"/>
    </source>
</evidence>
<comment type="similarity">
    <text evidence="1">Belongs to the peptidase C59 family.</text>
</comment>
<feature type="domain" description="Choloylglycine hydrolase/NAAA C-terminal" evidence="3">
    <location>
        <begin position="29"/>
        <end position="316"/>
    </location>
</feature>
<dbReference type="Gene3D" id="3.60.60.10">
    <property type="entry name" value="Penicillin V Acylase, Chain A"/>
    <property type="match status" value="1"/>
</dbReference>
<name>A0ABU0B6I1_9HYPH</name>
<protein>
    <submittedName>
        <fullName evidence="4">Choloylglycine hydrolase</fullName>
        <ecNumber evidence="4">3.5.1.24</ecNumber>
    </submittedName>
</protein>
<dbReference type="InterPro" id="IPR029132">
    <property type="entry name" value="CBAH/NAAA_C"/>
</dbReference>
<evidence type="ECO:0000259" key="3">
    <source>
        <dbReference type="Pfam" id="PF02275"/>
    </source>
</evidence>
<keyword evidence="2 4" id="KW-0378">Hydrolase</keyword>
<reference evidence="4 5" key="1">
    <citation type="submission" date="2023-07" db="EMBL/GenBank/DDBJ databases">
        <title>Genomic Encyclopedia of Type Strains, Phase IV (KMG-IV): sequencing the most valuable type-strain genomes for metagenomic binning, comparative biology and taxonomic classification.</title>
        <authorList>
            <person name="Goeker M."/>
        </authorList>
    </citation>
    <scope>NUCLEOTIDE SEQUENCE [LARGE SCALE GENOMIC DNA]</scope>
    <source>
        <strain evidence="4 5">DSM 2457</strain>
    </source>
</reference>
<dbReference type="PROSITE" id="PS51257">
    <property type="entry name" value="PROKAR_LIPOPROTEIN"/>
    <property type="match status" value="1"/>
</dbReference>
<keyword evidence="5" id="KW-1185">Reference proteome</keyword>
<dbReference type="PANTHER" id="PTHR35527">
    <property type="entry name" value="CHOLOYLGLYCINE HYDROLASE"/>
    <property type="match status" value="1"/>
</dbReference>
<evidence type="ECO:0000313" key="4">
    <source>
        <dbReference type="EMBL" id="MDQ0301423.1"/>
    </source>
</evidence>
<dbReference type="InterPro" id="IPR029055">
    <property type="entry name" value="Ntn_hydrolases_N"/>
</dbReference>
<dbReference type="PANTHER" id="PTHR35527:SF2">
    <property type="entry name" value="HYDROLASE"/>
    <property type="match status" value="1"/>
</dbReference>
<evidence type="ECO:0000256" key="1">
    <source>
        <dbReference type="ARBA" id="ARBA00006625"/>
    </source>
</evidence>
<dbReference type="RefSeq" id="WP_307017767.1">
    <property type="nucleotide sequence ID" value="NZ_JAUSUI010000001.1"/>
</dbReference>
<evidence type="ECO:0000256" key="2">
    <source>
        <dbReference type="ARBA" id="ARBA00022801"/>
    </source>
</evidence>
<dbReference type="EMBL" id="JAUSUI010000001">
    <property type="protein sequence ID" value="MDQ0301423.1"/>
    <property type="molecule type" value="Genomic_DNA"/>
</dbReference>
<dbReference type="GO" id="GO:0045302">
    <property type="term" value="F:choloylglycine hydrolase activity"/>
    <property type="evidence" value="ECO:0007669"/>
    <property type="project" value="UniProtKB-EC"/>
</dbReference>
<dbReference type="Pfam" id="PF02275">
    <property type="entry name" value="CBAH"/>
    <property type="match status" value="1"/>
</dbReference>
<gene>
    <name evidence="4" type="ORF">J2S75_000434</name>
</gene>
<dbReference type="SUPFAM" id="SSF56235">
    <property type="entry name" value="N-terminal nucleophile aminohydrolases (Ntn hydrolases)"/>
    <property type="match status" value="1"/>
</dbReference>
<dbReference type="Proteomes" id="UP001224682">
    <property type="component" value="Unassembled WGS sequence"/>
</dbReference>
<sequence length="350" mass="37490">MRMSCSFTGIGLAAALSTYLAGGAIASACSLILWNTNPQAVVAARTMDLYIDDQPRLVFLPRGIARRGLSDGNAVQWRSTYASTVLTALDFATSDGMNEMGLSAHLLYLHDAEHEPADQRPGLSNLLWPQFVLDNFATVAEALEGLKKVRIVSVPAHGREWPLHLSIADASGDSAVIEFVKGKTVIHHGKDVTVMTNEPPLEEQLANLKRYKLFGGTLAMPGDIDPMSRFVRASSYLKTLPTPVDTAEAIGHLAGVVRNVAVPFGAVDTSGGDSADAWPTRWASVSDHSHKVYYVMPVNSPNVFWLEFSKLNPEGTEILALTPSEAGLSGDVSAKLTPLGPVGEAFPPTL</sequence>
<proteinExistence type="inferred from homology"/>
<comment type="caution">
    <text evidence="4">The sequence shown here is derived from an EMBL/GenBank/DDBJ whole genome shotgun (WGS) entry which is preliminary data.</text>
</comment>
<dbReference type="InterPro" id="IPR052193">
    <property type="entry name" value="Peptidase_C59"/>
</dbReference>
<organism evidence="4 5">
    <name type="scientific">Ancylobacter polymorphus</name>
    <dbReference type="NCBI Taxonomy" id="223390"/>
    <lineage>
        <taxon>Bacteria</taxon>
        <taxon>Pseudomonadati</taxon>
        <taxon>Pseudomonadota</taxon>
        <taxon>Alphaproteobacteria</taxon>
        <taxon>Hyphomicrobiales</taxon>
        <taxon>Xanthobacteraceae</taxon>
        <taxon>Ancylobacter</taxon>
    </lineage>
</organism>
<accession>A0ABU0B6I1</accession>
<dbReference type="EC" id="3.5.1.24" evidence="4"/>